<comment type="caution">
    <text evidence="2">The sequence shown here is derived from an EMBL/GenBank/DDBJ whole genome shotgun (WGS) entry which is preliminary data.</text>
</comment>
<organism evidence="2">
    <name type="scientific">marine sediment metagenome</name>
    <dbReference type="NCBI Taxonomy" id="412755"/>
    <lineage>
        <taxon>unclassified sequences</taxon>
        <taxon>metagenomes</taxon>
        <taxon>ecological metagenomes</taxon>
    </lineage>
</organism>
<dbReference type="InterPro" id="IPR005322">
    <property type="entry name" value="Peptidase_C69"/>
</dbReference>
<dbReference type="GO" id="GO:0006508">
    <property type="term" value="P:proteolysis"/>
    <property type="evidence" value="ECO:0007669"/>
    <property type="project" value="InterPro"/>
</dbReference>
<reference evidence="2" key="1">
    <citation type="journal article" date="2014" name="Front. Microbiol.">
        <title>High frequency of phylogenetically diverse reductive dehalogenase-homologous genes in deep subseafloor sedimentary metagenomes.</title>
        <authorList>
            <person name="Kawai M."/>
            <person name="Futagami T."/>
            <person name="Toyoda A."/>
            <person name="Takaki Y."/>
            <person name="Nishi S."/>
            <person name="Hori S."/>
            <person name="Arai W."/>
            <person name="Tsubouchi T."/>
            <person name="Morono Y."/>
            <person name="Uchiyama I."/>
            <person name="Ito T."/>
            <person name="Fujiyama A."/>
            <person name="Inagaki F."/>
            <person name="Takami H."/>
        </authorList>
    </citation>
    <scope>NUCLEOTIDE SEQUENCE</scope>
    <source>
        <strain evidence="2">Expedition CK06-06</strain>
    </source>
</reference>
<dbReference type="EMBL" id="BARW01006037">
    <property type="protein sequence ID" value="GAI85593.1"/>
    <property type="molecule type" value="Genomic_DNA"/>
</dbReference>
<keyword evidence="1" id="KW-0472">Membrane</keyword>
<feature type="transmembrane region" description="Helical" evidence="1">
    <location>
        <begin position="7"/>
        <end position="26"/>
    </location>
</feature>
<dbReference type="PANTHER" id="PTHR12994">
    <property type="entry name" value="SECERNIN"/>
    <property type="match status" value="1"/>
</dbReference>
<gene>
    <name evidence="2" type="ORF">S12H4_12627</name>
</gene>
<dbReference type="AlphaFoldDB" id="X1RY64"/>
<dbReference type="GO" id="GO:0070004">
    <property type="term" value="F:cysteine-type exopeptidase activity"/>
    <property type="evidence" value="ECO:0007669"/>
    <property type="project" value="InterPro"/>
</dbReference>
<evidence type="ECO:0008006" key="3">
    <source>
        <dbReference type="Google" id="ProtNLM"/>
    </source>
</evidence>
<name>X1RY64_9ZZZZ</name>
<accession>X1RY64</accession>
<feature type="non-terminal residue" evidence="2">
    <location>
        <position position="455"/>
    </location>
</feature>
<dbReference type="Pfam" id="PF03577">
    <property type="entry name" value="Peptidase_C69"/>
    <property type="match status" value="1"/>
</dbReference>
<sequence>MKVKKLILSIAIISVTVMLLSIFGFANTNDNEFDEDGCVDILVGKKATVDGSVLTSQTCDGGYDSRLIIIPAADHEPGTMAPVYKGIIRAFPQFPGRDPLVKLGEIPEVAHTYKIFKIAYPIANDQGVLVGETTLGNETECSANKDTAIMYIEQLQIFGLQRAKTAREFIEIAGELANKYGYVDRGECLTVSDENEVWVFEIYPVGPLWTPESGKLGAVWCAQRVPDDHITTVPNKSVIWEIDPSDTKNFIVSSNYKECAIELGLYDPASGEPFIWRFTYRDRRKREGTDARNWRVYNVLAPSAGPWLWVERGHYPFSVKPDKKVSYKDLIALFQDEMIGTDTDNTENQAWYVKPTRGEFAGQMVKSSLANPKPLGAWNLLLNISNRGLLSGYGCSYYFVSQARDWLPNEIGDVFWFGLDNPKTGVFVPVYVGNTEVPESWTVLDRTKFDRNSAW</sequence>
<keyword evidence="1" id="KW-1133">Transmembrane helix</keyword>
<keyword evidence="1" id="KW-0812">Transmembrane</keyword>
<proteinExistence type="predicted"/>
<protein>
    <recommendedName>
        <fullName evidence="3">Dipeptidase</fullName>
    </recommendedName>
</protein>
<evidence type="ECO:0000256" key="1">
    <source>
        <dbReference type="SAM" id="Phobius"/>
    </source>
</evidence>
<dbReference type="GO" id="GO:0016805">
    <property type="term" value="F:dipeptidase activity"/>
    <property type="evidence" value="ECO:0007669"/>
    <property type="project" value="InterPro"/>
</dbReference>
<dbReference type="PANTHER" id="PTHR12994:SF17">
    <property type="entry name" value="LD30995P"/>
    <property type="match status" value="1"/>
</dbReference>
<evidence type="ECO:0000313" key="2">
    <source>
        <dbReference type="EMBL" id="GAI85593.1"/>
    </source>
</evidence>